<keyword evidence="1" id="KW-0233">DNA recombination</keyword>
<keyword evidence="1" id="KW-0378">Hydrolase</keyword>
<organism evidence="3 4">
    <name type="scientific">Metarhizium anisopliae BRIP 53293</name>
    <dbReference type="NCBI Taxonomy" id="1291518"/>
    <lineage>
        <taxon>Eukaryota</taxon>
        <taxon>Fungi</taxon>
        <taxon>Dikarya</taxon>
        <taxon>Ascomycota</taxon>
        <taxon>Pezizomycotina</taxon>
        <taxon>Sordariomycetes</taxon>
        <taxon>Hypocreomycetidae</taxon>
        <taxon>Hypocreales</taxon>
        <taxon>Clavicipitaceae</taxon>
        <taxon>Metarhizium</taxon>
    </lineage>
</organism>
<evidence type="ECO:0000259" key="2">
    <source>
        <dbReference type="Pfam" id="PF05970"/>
    </source>
</evidence>
<keyword evidence="1" id="KW-0067">ATP-binding</keyword>
<dbReference type="GO" id="GO:0006310">
    <property type="term" value="P:DNA recombination"/>
    <property type="evidence" value="ECO:0007669"/>
    <property type="project" value="UniProtKB-KW"/>
</dbReference>
<name>A0A0D9NH61_METAN</name>
<dbReference type="PANTHER" id="PTHR47642:SF6">
    <property type="entry name" value="ATP-DEPENDENT DNA HELICASE"/>
    <property type="match status" value="1"/>
</dbReference>
<comment type="cofactor">
    <cofactor evidence="1">
        <name>Mg(2+)</name>
        <dbReference type="ChEBI" id="CHEBI:18420"/>
    </cofactor>
</comment>
<feature type="non-terminal residue" evidence="3">
    <location>
        <position position="232"/>
    </location>
</feature>
<dbReference type="AlphaFoldDB" id="A0A0D9NH61"/>
<reference evidence="4" key="1">
    <citation type="journal article" date="2014" name="BMC Genomics">
        <title>The genome sequence of the biocontrol fungus Metarhizium anisopliae and comparative genomics of Metarhizium species.</title>
        <authorList>
            <person name="Pattemore J.A."/>
            <person name="Hane J.K."/>
            <person name="Williams A.H."/>
            <person name="Wilson B.A."/>
            <person name="Stodart B.J."/>
            <person name="Ash G.J."/>
        </authorList>
    </citation>
    <scope>NUCLEOTIDE SEQUENCE [LARGE SCALE GENOMIC DNA]</scope>
    <source>
        <strain evidence="4">BRIP 53293</strain>
    </source>
</reference>
<dbReference type="GO" id="GO:0043139">
    <property type="term" value="F:5'-3' DNA helicase activity"/>
    <property type="evidence" value="ECO:0007669"/>
    <property type="project" value="UniProtKB-EC"/>
</dbReference>
<evidence type="ECO:0000313" key="3">
    <source>
        <dbReference type="EMBL" id="KJK73347.1"/>
    </source>
</evidence>
<dbReference type="PANTHER" id="PTHR47642">
    <property type="entry name" value="ATP-DEPENDENT DNA HELICASE"/>
    <property type="match status" value="1"/>
</dbReference>
<keyword evidence="1" id="KW-0227">DNA damage</keyword>
<keyword evidence="4" id="KW-1185">Reference proteome</keyword>
<sequence length="232" mass="26162">MDHFLTREPSQLLLHVDGGGGTGKSYLINLLSAHLQAAAAGRGTPVWRAAPTGVAGNQISGTTLHSLLHLPINKDFKPLSAVDKAQLQKKLRDIKYLIIDEKSMLGLRQLSWIDDRLREAFPHRNEEFFGGLNILLVGDFFQLPPVLQKPLYYDKEVQGVEIKGRNAYRHFDKSVFLKVVQRQRGDEQKAFRTALGELRLLQLSVESWKLLSGRVQAKLDDQEVARFANALR</sequence>
<dbReference type="GO" id="GO:0006281">
    <property type="term" value="P:DNA repair"/>
    <property type="evidence" value="ECO:0007669"/>
    <property type="project" value="UniProtKB-KW"/>
</dbReference>
<comment type="catalytic activity">
    <reaction evidence="1">
        <text>ATP + H2O = ADP + phosphate + H(+)</text>
        <dbReference type="Rhea" id="RHEA:13065"/>
        <dbReference type="ChEBI" id="CHEBI:15377"/>
        <dbReference type="ChEBI" id="CHEBI:15378"/>
        <dbReference type="ChEBI" id="CHEBI:30616"/>
        <dbReference type="ChEBI" id="CHEBI:43474"/>
        <dbReference type="ChEBI" id="CHEBI:456216"/>
        <dbReference type="EC" id="5.6.2.3"/>
    </reaction>
</comment>
<evidence type="ECO:0000313" key="4">
    <source>
        <dbReference type="Proteomes" id="UP000054544"/>
    </source>
</evidence>
<feature type="domain" description="DNA helicase Pif1-like DEAD-box helicase" evidence="2">
    <location>
        <begin position="13"/>
        <end position="188"/>
    </location>
</feature>
<keyword evidence="1" id="KW-0234">DNA repair</keyword>
<dbReference type="SUPFAM" id="SSF52540">
    <property type="entry name" value="P-loop containing nucleoside triphosphate hydrolases"/>
    <property type="match status" value="1"/>
</dbReference>
<dbReference type="Gene3D" id="3.40.50.300">
    <property type="entry name" value="P-loop containing nucleotide triphosphate hydrolases"/>
    <property type="match status" value="1"/>
</dbReference>
<dbReference type="GO" id="GO:0005524">
    <property type="term" value="F:ATP binding"/>
    <property type="evidence" value="ECO:0007669"/>
    <property type="project" value="UniProtKB-KW"/>
</dbReference>
<dbReference type="Pfam" id="PF05970">
    <property type="entry name" value="PIF1"/>
    <property type="match status" value="1"/>
</dbReference>
<dbReference type="InterPro" id="IPR010285">
    <property type="entry name" value="DNA_helicase_pif1-like_DEAD"/>
</dbReference>
<gene>
    <name evidence="3" type="ORF">H634G_11488</name>
</gene>
<dbReference type="InterPro" id="IPR027417">
    <property type="entry name" value="P-loop_NTPase"/>
</dbReference>
<keyword evidence="1" id="KW-0347">Helicase</keyword>
<dbReference type="STRING" id="1291518.A0A0D9NH61"/>
<comment type="similarity">
    <text evidence="1">Belongs to the helicase family.</text>
</comment>
<dbReference type="GO" id="GO:0016887">
    <property type="term" value="F:ATP hydrolysis activity"/>
    <property type="evidence" value="ECO:0007669"/>
    <property type="project" value="RHEA"/>
</dbReference>
<proteinExistence type="inferred from homology"/>
<accession>A0A0D9NH61</accession>
<protein>
    <recommendedName>
        <fullName evidence="1">ATP-dependent DNA helicase</fullName>
        <ecNumber evidence="1">5.6.2.3</ecNumber>
    </recommendedName>
</protein>
<dbReference type="InterPro" id="IPR051055">
    <property type="entry name" value="PIF1_helicase"/>
</dbReference>
<keyword evidence="1" id="KW-0547">Nucleotide-binding</keyword>
<dbReference type="Proteomes" id="UP000054544">
    <property type="component" value="Unassembled WGS sequence"/>
</dbReference>
<dbReference type="EMBL" id="KE384929">
    <property type="protein sequence ID" value="KJK73347.1"/>
    <property type="molecule type" value="Genomic_DNA"/>
</dbReference>
<evidence type="ECO:0000256" key="1">
    <source>
        <dbReference type="RuleBase" id="RU363044"/>
    </source>
</evidence>
<dbReference type="EC" id="5.6.2.3" evidence="1"/>
<dbReference type="GO" id="GO:0000723">
    <property type="term" value="P:telomere maintenance"/>
    <property type="evidence" value="ECO:0007669"/>
    <property type="project" value="InterPro"/>
</dbReference>